<evidence type="ECO:0000313" key="2">
    <source>
        <dbReference type="Proteomes" id="UP000318720"/>
    </source>
</evidence>
<comment type="caution">
    <text evidence="1">The sequence shown here is derived from an EMBL/GenBank/DDBJ whole genome shotgun (WGS) entry which is preliminary data.</text>
</comment>
<proteinExistence type="predicted"/>
<dbReference type="RefSeq" id="WP_048819505.1">
    <property type="nucleotide sequence ID" value="NZ_JARAVA010000337.1"/>
</dbReference>
<dbReference type="AlphaFoldDB" id="A0AAE8VTY8"/>
<protein>
    <submittedName>
        <fullName evidence="1">Uncharacterized protein</fullName>
    </submittedName>
</protein>
<dbReference type="EMBL" id="SPAZ01000358">
    <property type="protein sequence ID" value="TQE16032.1"/>
    <property type="molecule type" value="Genomic_DNA"/>
</dbReference>
<dbReference type="Proteomes" id="UP000318720">
    <property type="component" value="Unassembled WGS sequence"/>
</dbReference>
<name>A0AAE8VTY8_9ACTN</name>
<reference evidence="1 2" key="1">
    <citation type="submission" date="2019-03" db="EMBL/GenBank/DDBJ databases">
        <title>Comparative genomic analyses of the sweetpotato soil rot pathogen, Streptomyces ipomoeae.</title>
        <authorList>
            <person name="Ruschel Soares N."/>
            <person name="Badger J.H."/>
            <person name="Huguet-Tapia J.C."/>
            <person name="Clark C.A."/>
            <person name="Pettis G.S."/>
        </authorList>
    </citation>
    <scope>NUCLEOTIDE SEQUENCE [LARGE SCALE GENOMIC DNA]</scope>
    <source>
        <strain evidence="1 2">88-35</strain>
    </source>
</reference>
<evidence type="ECO:0000313" key="1">
    <source>
        <dbReference type="EMBL" id="TQE16032.1"/>
    </source>
</evidence>
<organism evidence="1 2">
    <name type="scientific">Streptomyces ipomoeae</name>
    <dbReference type="NCBI Taxonomy" id="103232"/>
    <lineage>
        <taxon>Bacteria</taxon>
        <taxon>Bacillati</taxon>
        <taxon>Actinomycetota</taxon>
        <taxon>Actinomycetes</taxon>
        <taxon>Kitasatosporales</taxon>
        <taxon>Streptomycetaceae</taxon>
        <taxon>Streptomyces</taxon>
    </lineage>
</organism>
<accession>A0AAE8VTY8</accession>
<gene>
    <name evidence="1" type="ORF">Sipo8835_44115</name>
</gene>
<sequence>MRTKPTMRVRMLGSVLAAIFSTAVAFGVLGGFGLVGDDTDTSIPPDSGWTSVEADSGWTSVEADSGWTSAPADSGWTNVLADSGWTNSASKDADV</sequence>